<name>A0A2J7R8L6_9NEOP</name>
<keyword evidence="4" id="KW-0276">Fatty acid metabolism</keyword>
<dbReference type="GO" id="GO:0005737">
    <property type="term" value="C:cytoplasm"/>
    <property type="evidence" value="ECO:0007669"/>
    <property type="project" value="TreeGrafter"/>
</dbReference>
<dbReference type="GO" id="GO:0005634">
    <property type="term" value="C:nucleus"/>
    <property type="evidence" value="ECO:0007669"/>
    <property type="project" value="TreeGrafter"/>
</dbReference>
<accession>A0A2J7R8L6</accession>
<feature type="region of interest" description="Disordered" evidence="8">
    <location>
        <begin position="1"/>
        <end position="74"/>
    </location>
</feature>
<sequence length="268" mass="30220">MGNASSNTRDRHKSGDTIVPSSPGKDGQAFVFDKKPKLVFQSSHDEEEPYYTKEQTSEDYTGSTRQRSATVSEGTKVNDKVLPTVFKWEGGGKQVFISGTFSNWKTLPMVKSHGDFVTIIDLPEGEHQYKFYVDGEWKHDPGVRIVDNQMGSKNNLVSVKKSDFEVFQALDMDSESMGSNQQREYSQEIPANKPWEKVSGPPVLPPHLLQVILNKDTPLSCEPTLLPEPNHVMLNHLYALSIKDGVMVLSATHRYRKKYVTTLLYKPI</sequence>
<dbReference type="InterPro" id="IPR037256">
    <property type="entry name" value="ASC_dom_sf"/>
</dbReference>
<dbReference type="Pfam" id="PF16561">
    <property type="entry name" value="AMPK1_CBM"/>
    <property type="match status" value="1"/>
</dbReference>
<proteinExistence type="inferred from homology"/>
<feature type="domain" description="Association with the SNF1 complex (ASC)" evidence="9">
    <location>
        <begin position="178"/>
        <end position="268"/>
    </location>
</feature>
<dbReference type="SUPFAM" id="SSF160219">
    <property type="entry name" value="AMPKBI-like"/>
    <property type="match status" value="1"/>
</dbReference>
<keyword evidence="5" id="KW-0443">Lipid metabolism</keyword>
<dbReference type="STRING" id="105785.A0A2J7R8L6"/>
<evidence type="ECO:0000259" key="9">
    <source>
        <dbReference type="SMART" id="SM01010"/>
    </source>
</evidence>
<evidence type="ECO:0000256" key="2">
    <source>
        <dbReference type="ARBA" id="ARBA00022516"/>
    </source>
</evidence>
<dbReference type="GO" id="GO:0031588">
    <property type="term" value="C:nucleotide-activated protein kinase complex"/>
    <property type="evidence" value="ECO:0007669"/>
    <property type="project" value="TreeGrafter"/>
</dbReference>
<evidence type="ECO:0000256" key="1">
    <source>
        <dbReference type="ARBA" id="ARBA00010926"/>
    </source>
</evidence>
<dbReference type="GO" id="GO:0007165">
    <property type="term" value="P:signal transduction"/>
    <property type="evidence" value="ECO:0007669"/>
    <property type="project" value="TreeGrafter"/>
</dbReference>
<dbReference type="CDD" id="cd02859">
    <property type="entry name" value="E_set_AMPKbeta_like_N"/>
    <property type="match status" value="1"/>
</dbReference>
<evidence type="ECO:0000256" key="6">
    <source>
        <dbReference type="ARBA" id="ARBA00025180"/>
    </source>
</evidence>
<dbReference type="FunFam" id="2.60.40.10:FF:000139">
    <property type="entry name" value="Protein kinase AMP-activated non-catalytic subunit beta 1"/>
    <property type="match status" value="1"/>
</dbReference>
<keyword evidence="10" id="KW-0418">Kinase</keyword>
<evidence type="ECO:0000256" key="4">
    <source>
        <dbReference type="ARBA" id="ARBA00022832"/>
    </source>
</evidence>
<dbReference type="InterPro" id="IPR006828">
    <property type="entry name" value="ASC_dom"/>
</dbReference>
<dbReference type="PANTHER" id="PTHR10343:SF84">
    <property type="entry name" value="5'-AMP-ACTIVATED PROTEIN KINASE SUBUNIT BETA-1"/>
    <property type="match status" value="1"/>
</dbReference>
<dbReference type="AlphaFoldDB" id="A0A2J7R8L6"/>
<dbReference type="Pfam" id="PF04739">
    <property type="entry name" value="AMPKBI"/>
    <property type="match status" value="1"/>
</dbReference>
<keyword evidence="10" id="KW-0808">Transferase</keyword>
<evidence type="ECO:0000256" key="3">
    <source>
        <dbReference type="ARBA" id="ARBA00022553"/>
    </source>
</evidence>
<dbReference type="Gene3D" id="2.60.40.10">
    <property type="entry name" value="Immunoglobulins"/>
    <property type="match status" value="1"/>
</dbReference>
<dbReference type="PANTHER" id="PTHR10343">
    <property type="entry name" value="5'-AMP-ACTIVATED PROTEIN KINASE , BETA SUBUNIT"/>
    <property type="match status" value="1"/>
</dbReference>
<comment type="function">
    <text evidence="6">Non-catalytic subunit of AMP-activated protein kinase (AMPK), an energy sensor protein kinase that plays a key role in regulating cellular energy metabolism. In response to reduction of intracellular ATP levels, AMPK activates energy-producing pathways and inhibits energy-consuming processes: inhibits protein, carbohydrate and lipid biosynthesis, as well as cell growth and proliferation. AMPK acts via direct phosphorylation of metabolic enzymes, and by longer-term effects via phosphorylation of transcription regulators. Also acts as a regulator of cellular polarity by remodeling the actin cytoskeleton; probably by indirectly activating myosin. Beta non-catalytic subunit acts as a scaffold on which the AMPK complex assembles, via its C-terminus that bridges alpha (PRKAA1 or PRKAA2) and gamma subunits (PRKAG1, PRKAG2 or PRKAG3).</text>
</comment>
<dbReference type="InParanoid" id="A0A2J7R8L6"/>
<dbReference type="GO" id="GO:0006631">
    <property type="term" value="P:fatty acid metabolic process"/>
    <property type="evidence" value="ECO:0007669"/>
    <property type="project" value="UniProtKB-KW"/>
</dbReference>
<evidence type="ECO:0000256" key="5">
    <source>
        <dbReference type="ARBA" id="ARBA00023098"/>
    </source>
</evidence>
<dbReference type="GO" id="GO:0019901">
    <property type="term" value="F:protein kinase binding"/>
    <property type="evidence" value="ECO:0007669"/>
    <property type="project" value="TreeGrafter"/>
</dbReference>
<comment type="similarity">
    <text evidence="1">Belongs to the 5'-AMP-activated protein kinase beta subunit family.</text>
</comment>
<reference evidence="10 11" key="1">
    <citation type="submission" date="2017-12" db="EMBL/GenBank/DDBJ databases">
        <title>Hemimetabolous genomes reveal molecular basis of termite eusociality.</title>
        <authorList>
            <person name="Harrison M.C."/>
            <person name="Jongepier E."/>
            <person name="Robertson H.M."/>
            <person name="Arning N."/>
            <person name="Bitard-Feildel T."/>
            <person name="Chao H."/>
            <person name="Childers C.P."/>
            <person name="Dinh H."/>
            <person name="Doddapaneni H."/>
            <person name="Dugan S."/>
            <person name="Gowin J."/>
            <person name="Greiner C."/>
            <person name="Han Y."/>
            <person name="Hu H."/>
            <person name="Hughes D.S.T."/>
            <person name="Huylmans A.-K."/>
            <person name="Kemena C."/>
            <person name="Kremer L.P.M."/>
            <person name="Lee S.L."/>
            <person name="Lopez-Ezquerra A."/>
            <person name="Mallet L."/>
            <person name="Monroy-Kuhn J.M."/>
            <person name="Moser A."/>
            <person name="Murali S.C."/>
            <person name="Muzny D.M."/>
            <person name="Otani S."/>
            <person name="Piulachs M.-D."/>
            <person name="Poelchau M."/>
            <person name="Qu J."/>
            <person name="Schaub F."/>
            <person name="Wada-Katsumata A."/>
            <person name="Worley K.C."/>
            <person name="Xie Q."/>
            <person name="Ylla G."/>
            <person name="Poulsen M."/>
            <person name="Gibbs R.A."/>
            <person name="Schal C."/>
            <person name="Richards S."/>
            <person name="Belles X."/>
            <person name="Korb J."/>
            <person name="Bornberg-Bauer E."/>
        </authorList>
    </citation>
    <scope>NUCLEOTIDE SEQUENCE [LARGE SCALE GENOMIC DNA]</scope>
    <source>
        <tissue evidence="10">Whole body</tissue>
    </source>
</reference>
<dbReference type="OrthoDB" id="531008at2759"/>
<dbReference type="EMBL" id="NEVH01006721">
    <property type="protein sequence ID" value="PNF37178.1"/>
    <property type="molecule type" value="Genomic_DNA"/>
</dbReference>
<comment type="caution">
    <text evidence="10">The sequence shown here is derived from an EMBL/GenBank/DDBJ whole genome shotgun (WGS) entry which is preliminary data.</text>
</comment>
<gene>
    <name evidence="10" type="primary">PRKAB1</name>
    <name evidence="10" type="ORF">B7P43_G00451</name>
</gene>
<keyword evidence="2" id="KW-0444">Lipid biosynthesis</keyword>
<dbReference type="SMART" id="SM01010">
    <property type="entry name" value="AMPKBI"/>
    <property type="match status" value="1"/>
</dbReference>
<evidence type="ECO:0000256" key="7">
    <source>
        <dbReference type="ARBA" id="ARBA00040010"/>
    </source>
</evidence>
<dbReference type="InterPro" id="IPR014756">
    <property type="entry name" value="Ig_E-set"/>
</dbReference>
<dbReference type="SUPFAM" id="SSF81296">
    <property type="entry name" value="E set domains"/>
    <property type="match status" value="1"/>
</dbReference>
<keyword evidence="3" id="KW-0597">Phosphoprotein</keyword>
<evidence type="ECO:0000313" key="11">
    <source>
        <dbReference type="Proteomes" id="UP000235965"/>
    </source>
</evidence>
<dbReference type="GO" id="GO:0016301">
    <property type="term" value="F:kinase activity"/>
    <property type="evidence" value="ECO:0007669"/>
    <property type="project" value="UniProtKB-KW"/>
</dbReference>
<dbReference type="FunCoup" id="A0A2J7R8L6">
    <property type="interactions" value="823"/>
</dbReference>
<dbReference type="InterPro" id="IPR013783">
    <property type="entry name" value="Ig-like_fold"/>
</dbReference>
<dbReference type="Gene3D" id="6.20.250.60">
    <property type="match status" value="1"/>
</dbReference>
<dbReference type="InterPro" id="IPR032640">
    <property type="entry name" value="AMPK1_CBM"/>
</dbReference>
<keyword evidence="11" id="KW-1185">Reference proteome</keyword>
<dbReference type="InterPro" id="IPR050827">
    <property type="entry name" value="CRP1_MDG1_kinase"/>
</dbReference>
<evidence type="ECO:0000313" key="10">
    <source>
        <dbReference type="EMBL" id="PNF37178.1"/>
    </source>
</evidence>
<feature type="compositionally biased region" description="Polar residues" evidence="8">
    <location>
        <begin position="58"/>
        <end position="74"/>
    </location>
</feature>
<organism evidence="10 11">
    <name type="scientific">Cryptotermes secundus</name>
    <dbReference type="NCBI Taxonomy" id="105785"/>
    <lineage>
        <taxon>Eukaryota</taxon>
        <taxon>Metazoa</taxon>
        <taxon>Ecdysozoa</taxon>
        <taxon>Arthropoda</taxon>
        <taxon>Hexapoda</taxon>
        <taxon>Insecta</taxon>
        <taxon>Pterygota</taxon>
        <taxon>Neoptera</taxon>
        <taxon>Polyneoptera</taxon>
        <taxon>Dictyoptera</taxon>
        <taxon>Blattodea</taxon>
        <taxon>Blattoidea</taxon>
        <taxon>Termitoidae</taxon>
        <taxon>Kalotermitidae</taxon>
        <taxon>Cryptotermitinae</taxon>
        <taxon>Cryptotermes</taxon>
    </lineage>
</organism>
<evidence type="ECO:0000256" key="8">
    <source>
        <dbReference type="SAM" id="MobiDB-lite"/>
    </source>
</evidence>
<protein>
    <recommendedName>
        <fullName evidence="7">5'-AMP-activated protein kinase subunit beta-1</fullName>
    </recommendedName>
</protein>
<dbReference type="Proteomes" id="UP000235965">
    <property type="component" value="Unassembled WGS sequence"/>
</dbReference>